<evidence type="ECO:0000313" key="1">
    <source>
        <dbReference type="EMBL" id="KAK7327681.1"/>
    </source>
</evidence>
<name>A0AAN9Q9W4_CANGL</name>
<dbReference type="AlphaFoldDB" id="A0AAN9Q9W4"/>
<protein>
    <submittedName>
        <fullName evidence="1">Uncharacterized protein</fullName>
    </submittedName>
</protein>
<sequence length="405" mass="45289">MAQSGAELKLLPQKSYWHERLNLTTIKAQTVRSMAHINACSHCLVLGINLMEKTQGPGVDLVRCFLSEQCSLGHSSDGVIKLMEWCLQYFLGLIQDLLSYYSLELAMFTLGNQDKSSRVGNYYSLQAYNIQFFSQDTSLISWGTSLDGHTLPSTQLFTHSNETKPVFYITLINTTSQQLPSPAAGYSFCWRPILWTPSCIEFILAWCDTQLPNGSMMCQFSSGSIVLTRDFKCNHICFVWEANLNPKRADHLSQVSGAGSTMILHNCLIETETDPAQGGSYACNCSSFCGWEKNLEQNHTDYSLKTSKRGDPWMGSSEYPGIRDGAKGEGEMSQQWCRLENHVPLRSMLPKPLSSSTPAAGASHCLRSLLTRTTVLSCINERPYFSYKSSLTYPHECLFMEIGLS</sequence>
<evidence type="ECO:0000313" key="2">
    <source>
        <dbReference type="Proteomes" id="UP001367508"/>
    </source>
</evidence>
<dbReference type="Proteomes" id="UP001367508">
    <property type="component" value="Unassembled WGS sequence"/>
</dbReference>
<gene>
    <name evidence="1" type="ORF">VNO77_21768</name>
</gene>
<comment type="caution">
    <text evidence="1">The sequence shown here is derived from an EMBL/GenBank/DDBJ whole genome shotgun (WGS) entry which is preliminary data.</text>
</comment>
<dbReference type="EMBL" id="JAYMYQ010000005">
    <property type="protein sequence ID" value="KAK7327681.1"/>
    <property type="molecule type" value="Genomic_DNA"/>
</dbReference>
<organism evidence="1 2">
    <name type="scientific">Canavalia gladiata</name>
    <name type="common">Sword bean</name>
    <name type="synonym">Dolichos gladiatus</name>
    <dbReference type="NCBI Taxonomy" id="3824"/>
    <lineage>
        <taxon>Eukaryota</taxon>
        <taxon>Viridiplantae</taxon>
        <taxon>Streptophyta</taxon>
        <taxon>Embryophyta</taxon>
        <taxon>Tracheophyta</taxon>
        <taxon>Spermatophyta</taxon>
        <taxon>Magnoliopsida</taxon>
        <taxon>eudicotyledons</taxon>
        <taxon>Gunneridae</taxon>
        <taxon>Pentapetalae</taxon>
        <taxon>rosids</taxon>
        <taxon>fabids</taxon>
        <taxon>Fabales</taxon>
        <taxon>Fabaceae</taxon>
        <taxon>Papilionoideae</taxon>
        <taxon>50 kb inversion clade</taxon>
        <taxon>NPAAA clade</taxon>
        <taxon>indigoferoid/millettioid clade</taxon>
        <taxon>Phaseoleae</taxon>
        <taxon>Canavalia</taxon>
    </lineage>
</organism>
<keyword evidence="2" id="KW-1185">Reference proteome</keyword>
<accession>A0AAN9Q9W4</accession>
<reference evidence="1 2" key="1">
    <citation type="submission" date="2024-01" db="EMBL/GenBank/DDBJ databases">
        <title>The genomes of 5 underutilized Papilionoideae crops provide insights into root nodulation and disease resistanc.</title>
        <authorList>
            <person name="Jiang F."/>
        </authorList>
    </citation>
    <scope>NUCLEOTIDE SEQUENCE [LARGE SCALE GENOMIC DNA]</scope>
    <source>
        <strain evidence="1">LVBAO_FW01</strain>
        <tissue evidence="1">Leaves</tissue>
    </source>
</reference>
<proteinExistence type="predicted"/>